<sequence>MPGKKDYNDNGALRESLQEVQGCICRLAAANFRFERGMARSRRELLKKTLKSKADEMQRHAAAVQEDAKAKKETAPAAAVSPPTSSGPLKRTVISLRVPSVMVPPMDVVDTPALARCRRVPMRTHHKRGEPTRDVGPFSPIRLISPRWRALSVGEHDGDCLSWEDIEARLPAGGDGRPQTHVQDKMTDSTSSAGDSSLQGSKHEVVRSPRAAPVEETDLSRMTEVPKIVQRAFRAAAKDGGNTMSAGQFVDLCRQCGWLETRKAAAMQQPADPPAQHEWTSQRTQTTLSSATGPQSAARCLPFTVRDAEAVFTRARNERSRKLALRDFDVALHLVALRRARPAEELYSSLRALVEREKDKRKTVRQGIVSFGHKDEERSSDEGGQGPEGSERPLYASARTNLTTMTEKAAREFVSPTSRQPAPTSTSPPGIRAIASPRPFSAHHAYRWPHDGPVSMPQAAAAPPMTRLGDKEKEGAKKDKPVVWQFIVPPNSFREHEDTAADTDRPLIQRTSLPPTDLPTSTHRVSLYSTSTTPRHVPPVQYHQQHHHAKEAAAVPPHHEDAADTVFDLDAFLKGTQPERPEILARLVLPIAPGRILTGSSVRRAMQAKGAAFVGDDGIEGSSASPSTDVTSPRVSPLEDTVPVQPQTAVERATKRFRLRSAPPHRVSQRPAPNPSSPSPRSPDEAAPRPLSARFVRISALQRGSSSSSRVQSPSPPPSHPCSPSPSPHLSRGVVLRYFEKHAHDLERLGSHREQLLSEAMKWIPEVREEGGRPVSQEEVYRRPQSSRRGRPVTQSPLVVSAEEEIRSRRLGAHLRRVWRHAGPQLVPLSSI</sequence>
<dbReference type="EMBL" id="CDMY01000425">
    <property type="protein sequence ID" value="CEM11804.1"/>
    <property type="molecule type" value="Genomic_DNA"/>
</dbReference>
<feature type="region of interest" description="Disordered" evidence="1">
    <location>
        <begin position="769"/>
        <end position="796"/>
    </location>
</feature>
<organism evidence="2 3">
    <name type="scientific">Vitrella brassicaformis (strain CCMP3155)</name>
    <dbReference type="NCBI Taxonomy" id="1169540"/>
    <lineage>
        <taxon>Eukaryota</taxon>
        <taxon>Sar</taxon>
        <taxon>Alveolata</taxon>
        <taxon>Colpodellida</taxon>
        <taxon>Vitrellaceae</taxon>
        <taxon>Vitrella</taxon>
    </lineage>
</organism>
<feature type="region of interest" description="Disordered" evidence="1">
    <location>
        <begin position="701"/>
        <end position="729"/>
    </location>
</feature>
<gene>
    <name evidence="2" type="ORF">Vbra_9125</name>
</gene>
<name>A0A0G4FF50_VITBC</name>
<feature type="region of interest" description="Disordered" evidence="1">
    <location>
        <begin position="615"/>
        <end position="688"/>
    </location>
</feature>
<protein>
    <recommendedName>
        <fullName evidence="4">EF-hand domain-containing protein</fullName>
    </recommendedName>
</protein>
<evidence type="ECO:0008006" key="4">
    <source>
        <dbReference type="Google" id="ProtNLM"/>
    </source>
</evidence>
<reference evidence="2 3" key="1">
    <citation type="submission" date="2014-11" db="EMBL/GenBank/DDBJ databases">
        <authorList>
            <person name="Zhu J."/>
            <person name="Qi W."/>
            <person name="Song R."/>
        </authorList>
    </citation>
    <scope>NUCLEOTIDE SEQUENCE [LARGE SCALE GENOMIC DNA]</scope>
</reference>
<feature type="region of interest" description="Disordered" evidence="1">
    <location>
        <begin position="267"/>
        <end position="297"/>
    </location>
</feature>
<feature type="compositionally biased region" description="Polar residues" evidence="1">
    <location>
        <begin position="415"/>
        <end position="428"/>
    </location>
</feature>
<feature type="compositionally biased region" description="Polar residues" evidence="1">
    <location>
        <begin position="278"/>
        <end position="295"/>
    </location>
</feature>
<evidence type="ECO:0000313" key="2">
    <source>
        <dbReference type="EMBL" id="CEM11804.1"/>
    </source>
</evidence>
<accession>A0A0G4FF50</accession>
<proteinExistence type="predicted"/>
<dbReference type="VEuPathDB" id="CryptoDB:Vbra_9125"/>
<feature type="compositionally biased region" description="Low complexity" evidence="1">
    <location>
        <begin position="75"/>
        <end position="88"/>
    </location>
</feature>
<evidence type="ECO:0000256" key="1">
    <source>
        <dbReference type="SAM" id="MobiDB-lite"/>
    </source>
</evidence>
<feature type="compositionally biased region" description="Polar residues" evidence="1">
    <location>
        <begin position="188"/>
        <end position="200"/>
    </location>
</feature>
<dbReference type="Proteomes" id="UP000041254">
    <property type="component" value="Unassembled WGS sequence"/>
</dbReference>
<feature type="compositionally biased region" description="Pro residues" evidence="1">
    <location>
        <begin position="672"/>
        <end position="681"/>
    </location>
</feature>
<feature type="compositionally biased region" description="Polar residues" evidence="1">
    <location>
        <begin position="622"/>
        <end position="634"/>
    </location>
</feature>
<feature type="region of interest" description="Disordered" evidence="1">
    <location>
        <begin position="410"/>
        <end position="436"/>
    </location>
</feature>
<dbReference type="AlphaFoldDB" id="A0A0G4FF50"/>
<keyword evidence="3" id="KW-1185">Reference proteome</keyword>
<feature type="region of interest" description="Disordered" evidence="1">
    <location>
        <begin position="357"/>
        <end position="394"/>
    </location>
</feature>
<feature type="compositionally biased region" description="Low complexity" evidence="1">
    <location>
        <begin position="267"/>
        <end position="276"/>
    </location>
</feature>
<evidence type="ECO:0000313" key="3">
    <source>
        <dbReference type="Proteomes" id="UP000041254"/>
    </source>
</evidence>
<feature type="compositionally biased region" description="Basic and acidic residues" evidence="1">
    <location>
        <begin position="372"/>
        <end position="381"/>
    </location>
</feature>
<feature type="region of interest" description="Disordered" evidence="1">
    <location>
        <begin position="169"/>
        <end position="213"/>
    </location>
</feature>
<feature type="region of interest" description="Disordered" evidence="1">
    <location>
        <begin position="58"/>
        <end position="88"/>
    </location>
</feature>
<feature type="compositionally biased region" description="Pro residues" evidence="1">
    <location>
        <begin position="714"/>
        <end position="727"/>
    </location>
</feature>
<dbReference type="InParanoid" id="A0A0G4FF50"/>